<dbReference type="InterPro" id="IPR017441">
    <property type="entry name" value="Protein_kinase_ATP_BS"/>
</dbReference>
<keyword evidence="5 6" id="KW-0067">ATP-binding</keyword>
<dbReference type="AlphaFoldDB" id="A0AAE8ZV97"/>
<dbReference type="InterPro" id="IPR000719">
    <property type="entry name" value="Prot_kinase_dom"/>
</dbReference>
<keyword evidence="3 6" id="KW-0547">Nucleotide-binding</keyword>
<dbReference type="InterPro" id="IPR050108">
    <property type="entry name" value="CDK"/>
</dbReference>
<evidence type="ECO:0000256" key="5">
    <source>
        <dbReference type="ARBA" id="ARBA00022840"/>
    </source>
</evidence>
<keyword evidence="2" id="KW-0808">Transferase</keyword>
<evidence type="ECO:0000256" key="6">
    <source>
        <dbReference type="PROSITE-ProRule" id="PRU10141"/>
    </source>
</evidence>
<dbReference type="SMART" id="SM00220">
    <property type="entry name" value="S_TKc"/>
    <property type="match status" value="1"/>
</dbReference>
<proteinExistence type="predicted"/>
<evidence type="ECO:0000256" key="3">
    <source>
        <dbReference type="ARBA" id="ARBA00022741"/>
    </source>
</evidence>
<dbReference type="Gene3D" id="3.30.200.20">
    <property type="entry name" value="Phosphorylase Kinase, domain 1"/>
    <property type="match status" value="1"/>
</dbReference>
<gene>
    <name evidence="8" type="ORF">L3Y34_012761</name>
</gene>
<sequence>MPQNEFVESDVEMMDIENSELEYHQTAERISKKTAMKMFEVLKTLGRGSMANVKLAVHKSECIVALKEITDKALRKIKEIYTRKVIFATPFNRSPFLVLEYLYMDLEALIYGGRTYKLEHIKTMCSHMLRGVDAMNGKGLVHLNLQPSHLMLSNNGIFKIADLSIATKIPANGKAPEIKEFGALHYRAPEILAGKVENLVKTDIWSVGCTLGELILRRKVFEGENEDVQLRLIQNGAFSYLFRITLSNPLLRGREAIEMAIRLMKVDHGERPSASEALRMEWFENNLQPDVSDLLKTYEGPRYKIAFD</sequence>
<dbReference type="PROSITE" id="PS00107">
    <property type="entry name" value="PROTEIN_KINASE_ATP"/>
    <property type="match status" value="1"/>
</dbReference>
<dbReference type="PROSITE" id="PS50011">
    <property type="entry name" value="PROTEIN_KINASE_DOM"/>
    <property type="match status" value="1"/>
</dbReference>
<dbReference type="Proteomes" id="UP000827892">
    <property type="component" value="Chromosome X"/>
</dbReference>
<reference evidence="8 9" key="1">
    <citation type="submission" date="2022-05" db="EMBL/GenBank/DDBJ databases">
        <title>Chromosome-level reference genomes for two strains of Caenorhabditis briggsae: an improved platform for comparative genomics.</title>
        <authorList>
            <person name="Stevens L."/>
            <person name="Andersen E.C."/>
        </authorList>
    </citation>
    <scope>NUCLEOTIDE SEQUENCE [LARGE SCALE GENOMIC DNA]</scope>
    <source>
        <strain evidence="8">QX1410_ONT</strain>
        <tissue evidence="8">Whole-organism</tissue>
    </source>
</reference>
<keyword evidence="4" id="KW-0418">Kinase</keyword>
<name>A0AAE8ZV97_CAEBR</name>
<feature type="binding site" evidence="6">
    <location>
        <position position="67"/>
    </location>
    <ligand>
        <name>ATP</name>
        <dbReference type="ChEBI" id="CHEBI:30616"/>
    </ligand>
</feature>
<organism evidence="8 9">
    <name type="scientific">Caenorhabditis briggsae</name>
    <dbReference type="NCBI Taxonomy" id="6238"/>
    <lineage>
        <taxon>Eukaryota</taxon>
        <taxon>Metazoa</taxon>
        <taxon>Ecdysozoa</taxon>
        <taxon>Nematoda</taxon>
        <taxon>Chromadorea</taxon>
        <taxon>Rhabditida</taxon>
        <taxon>Rhabditina</taxon>
        <taxon>Rhabditomorpha</taxon>
        <taxon>Rhabditoidea</taxon>
        <taxon>Rhabditidae</taxon>
        <taxon>Peloderinae</taxon>
        <taxon>Caenorhabditis</taxon>
    </lineage>
</organism>
<dbReference type="Pfam" id="PF00069">
    <property type="entry name" value="Pkinase"/>
    <property type="match status" value="1"/>
</dbReference>
<protein>
    <recommendedName>
        <fullName evidence="7">Protein kinase domain-containing protein</fullName>
    </recommendedName>
</protein>
<dbReference type="PANTHER" id="PTHR24056">
    <property type="entry name" value="CELL DIVISION PROTEIN KINASE"/>
    <property type="match status" value="1"/>
</dbReference>
<dbReference type="Gene3D" id="1.10.510.10">
    <property type="entry name" value="Transferase(Phosphotransferase) domain 1"/>
    <property type="match status" value="1"/>
</dbReference>
<evidence type="ECO:0000259" key="7">
    <source>
        <dbReference type="PROSITE" id="PS50011"/>
    </source>
</evidence>
<evidence type="ECO:0000256" key="1">
    <source>
        <dbReference type="ARBA" id="ARBA00022527"/>
    </source>
</evidence>
<dbReference type="EMBL" id="CP090896">
    <property type="protein sequence ID" value="ULT83718.1"/>
    <property type="molecule type" value="Genomic_DNA"/>
</dbReference>
<evidence type="ECO:0000313" key="9">
    <source>
        <dbReference type="Proteomes" id="UP000827892"/>
    </source>
</evidence>
<evidence type="ECO:0000256" key="2">
    <source>
        <dbReference type="ARBA" id="ARBA00022679"/>
    </source>
</evidence>
<evidence type="ECO:0000313" key="8">
    <source>
        <dbReference type="EMBL" id="ULT83718.1"/>
    </source>
</evidence>
<accession>A0AAE8ZV97</accession>
<keyword evidence="1" id="KW-0723">Serine/threonine-protein kinase</keyword>
<dbReference type="SUPFAM" id="SSF56112">
    <property type="entry name" value="Protein kinase-like (PK-like)"/>
    <property type="match status" value="1"/>
</dbReference>
<evidence type="ECO:0000256" key="4">
    <source>
        <dbReference type="ARBA" id="ARBA00022777"/>
    </source>
</evidence>
<dbReference type="InterPro" id="IPR011009">
    <property type="entry name" value="Kinase-like_dom_sf"/>
</dbReference>
<dbReference type="GO" id="GO:0005524">
    <property type="term" value="F:ATP binding"/>
    <property type="evidence" value="ECO:0007669"/>
    <property type="project" value="UniProtKB-UniRule"/>
</dbReference>
<feature type="domain" description="Protein kinase" evidence="7">
    <location>
        <begin position="39"/>
        <end position="283"/>
    </location>
</feature>
<dbReference type="GO" id="GO:0004674">
    <property type="term" value="F:protein serine/threonine kinase activity"/>
    <property type="evidence" value="ECO:0007669"/>
    <property type="project" value="UniProtKB-KW"/>
</dbReference>